<organism evidence="2 3">
    <name type="scientific">Steinernema glaseri</name>
    <dbReference type="NCBI Taxonomy" id="37863"/>
    <lineage>
        <taxon>Eukaryota</taxon>
        <taxon>Metazoa</taxon>
        <taxon>Ecdysozoa</taxon>
        <taxon>Nematoda</taxon>
        <taxon>Chromadorea</taxon>
        <taxon>Rhabditida</taxon>
        <taxon>Tylenchina</taxon>
        <taxon>Panagrolaimomorpha</taxon>
        <taxon>Strongyloidoidea</taxon>
        <taxon>Steinernematidae</taxon>
        <taxon>Steinernema</taxon>
    </lineage>
</organism>
<evidence type="ECO:0000256" key="1">
    <source>
        <dbReference type="SAM" id="MobiDB-lite"/>
    </source>
</evidence>
<name>A0A1I8AWB5_9BILA</name>
<reference evidence="3" key="1">
    <citation type="submission" date="2016-11" db="UniProtKB">
        <authorList>
            <consortium name="WormBaseParasite"/>
        </authorList>
    </citation>
    <scope>IDENTIFICATION</scope>
</reference>
<protein>
    <submittedName>
        <fullName evidence="3">Uncharacterized protein</fullName>
    </submittedName>
</protein>
<keyword evidence="2" id="KW-1185">Reference proteome</keyword>
<evidence type="ECO:0000313" key="2">
    <source>
        <dbReference type="Proteomes" id="UP000095287"/>
    </source>
</evidence>
<dbReference type="AlphaFoldDB" id="A0A1I8AWB5"/>
<accession>A0A1I8AWB5</accession>
<sequence length="123" mass="12941">MCGGTNGEEAPGGEPVSPPPQSVAVAEHAALEPRGICPEKSRKVKILRIQSFREKIWFEVSDAGKGETPSTKSTVCGNLPSSVPHPPSPPRSSVKKVGGSPQEIPRGAMSSFVVINERKAALE</sequence>
<dbReference type="WBParaSite" id="L893_g9608.t1">
    <property type="protein sequence ID" value="L893_g9608.t1"/>
    <property type="gene ID" value="L893_g9608"/>
</dbReference>
<proteinExistence type="predicted"/>
<feature type="region of interest" description="Disordered" evidence="1">
    <location>
        <begin position="1"/>
        <end position="29"/>
    </location>
</feature>
<evidence type="ECO:0000313" key="3">
    <source>
        <dbReference type="WBParaSite" id="L893_g9608.t1"/>
    </source>
</evidence>
<dbReference type="Proteomes" id="UP000095287">
    <property type="component" value="Unplaced"/>
</dbReference>
<feature type="region of interest" description="Disordered" evidence="1">
    <location>
        <begin position="61"/>
        <end position="110"/>
    </location>
</feature>